<feature type="region of interest" description="Disordered" evidence="1">
    <location>
        <begin position="347"/>
        <end position="388"/>
    </location>
</feature>
<evidence type="ECO:0000313" key="3">
    <source>
        <dbReference type="EMBL" id="NYH53591.1"/>
    </source>
</evidence>
<reference evidence="3 4" key="1">
    <citation type="submission" date="2020-07" db="EMBL/GenBank/DDBJ databases">
        <title>Sequencing the genomes of 1000 actinobacteria strains.</title>
        <authorList>
            <person name="Klenk H.-P."/>
        </authorList>
    </citation>
    <scope>NUCLEOTIDE SEQUENCE [LARGE SCALE GENOMIC DNA]</scope>
    <source>
        <strain evidence="3 4">DSM 45278</strain>
    </source>
</reference>
<keyword evidence="2" id="KW-1133">Transmembrane helix</keyword>
<protein>
    <submittedName>
        <fullName evidence="3">Uncharacterized protein</fullName>
    </submittedName>
</protein>
<feature type="transmembrane region" description="Helical" evidence="2">
    <location>
        <begin position="131"/>
        <end position="152"/>
    </location>
</feature>
<name>A0A7Y9XD33_9ACTN</name>
<dbReference type="Proteomes" id="UP000584931">
    <property type="component" value="Unassembled WGS sequence"/>
</dbReference>
<feature type="transmembrane region" description="Helical" evidence="2">
    <location>
        <begin position="70"/>
        <end position="89"/>
    </location>
</feature>
<sequence>MSEDVIRPRPVVDPDLPEDQREEVLRKAESPPLFPPRGGGEVLTRLVRIRECGIHLFGVGLTTTLALLTAGWYLGMLITSVSLVAYVAVTALRRDTHPTTRTAGVLVGAGTVASAPVWLMDVVPQDPFPGMPWVLFGLLVAVVVTDTLTSGAQRTAGERYREHVVLPDDLSEGDHALLREVQHVTGLVEAARDELGGEALDTDRALAVLRDEEWRLASLLARQRELRRAHLRRWQRAVSPRVREALKPQREHLHAVAEAVRARVAQISEYGRLVREAVVAHREWEQCQEAVDSTAEYADHLASASFLGARSAQVSELAATAAIARRVRDERVGQALLVGCRLAASTGPDADGAPDAGEQATTNTPDAGGPDGTGAEGTGLDGTVAVRG</sequence>
<organism evidence="3 4">
    <name type="scientific">Nocardiopsis sinuspersici</name>
    <dbReference type="NCBI Taxonomy" id="501010"/>
    <lineage>
        <taxon>Bacteria</taxon>
        <taxon>Bacillati</taxon>
        <taxon>Actinomycetota</taxon>
        <taxon>Actinomycetes</taxon>
        <taxon>Streptosporangiales</taxon>
        <taxon>Nocardiopsidaceae</taxon>
        <taxon>Nocardiopsis</taxon>
    </lineage>
</organism>
<proteinExistence type="predicted"/>
<dbReference type="RefSeq" id="WP_237683386.1">
    <property type="nucleotide sequence ID" value="NZ_JACCHL010000001.1"/>
</dbReference>
<evidence type="ECO:0000256" key="1">
    <source>
        <dbReference type="SAM" id="MobiDB-lite"/>
    </source>
</evidence>
<accession>A0A7Y9XD33</accession>
<feature type="compositionally biased region" description="Gly residues" evidence="1">
    <location>
        <begin position="369"/>
        <end position="380"/>
    </location>
</feature>
<feature type="region of interest" description="Disordered" evidence="1">
    <location>
        <begin position="1"/>
        <end position="20"/>
    </location>
</feature>
<feature type="transmembrane region" description="Helical" evidence="2">
    <location>
        <begin position="101"/>
        <end position="119"/>
    </location>
</feature>
<keyword evidence="2" id="KW-0812">Transmembrane</keyword>
<evidence type="ECO:0000313" key="4">
    <source>
        <dbReference type="Proteomes" id="UP000584931"/>
    </source>
</evidence>
<dbReference type="AlphaFoldDB" id="A0A7Y9XD33"/>
<keyword evidence="2" id="KW-0472">Membrane</keyword>
<evidence type="ECO:0000256" key="2">
    <source>
        <dbReference type="SAM" id="Phobius"/>
    </source>
</evidence>
<comment type="caution">
    <text evidence="3">The sequence shown here is derived from an EMBL/GenBank/DDBJ whole genome shotgun (WGS) entry which is preliminary data.</text>
</comment>
<dbReference type="EMBL" id="JACCHL010000001">
    <property type="protein sequence ID" value="NYH53591.1"/>
    <property type="molecule type" value="Genomic_DNA"/>
</dbReference>
<gene>
    <name evidence="3" type="ORF">HNR06_003180</name>
</gene>